<proteinExistence type="predicted"/>
<gene>
    <name evidence="7" type="ORF">JCM31826_12790</name>
</gene>
<evidence type="ECO:0000256" key="1">
    <source>
        <dbReference type="ARBA" id="ARBA00004141"/>
    </source>
</evidence>
<keyword evidence="8" id="KW-1185">Reference proteome</keyword>
<comment type="subcellular location">
    <subcellularLocation>
        <location evidence="1">Membrane</location>
        <topology evidence="1">Multi-pass membrane protein</topology>
    </subcellularLocation>
</comment>
<feature type="transmembrane region" description="Helical" evidence="5">
    <location>
        <begin position="24"/>
        <end position="43"/>
    </location>
</feature>
<feature type="transmembrane region" description="Helical" evidence="5">
    <location>
        <begin position="49"/>
        <end position="67"/>
    </location>
</feature>
<keyword evidence="3 5" id="KW-1133">Transmembrane helix</keyword>
<evidence type="ECO:0000256" key="2">
    <source>
        <dbReference type="ARBA" id="ARBA00022692"/>
    </source>
</evidence>
<dbReference type="GO" id="GO:0016020">
    <property type="term" value="C:membrane"/>
    <property type="evidence" value="ECO:0007669"/>
    <property type="project" value="UniProtKB-SubCell"/>
</dbReference>
<reference evidence="7 8" key="1">
    <citation type="submission" date="2018-11" db="EMBL/GenBank/DDBJ databases">
        <title>Schleiferia aggregans sp. nov., a moderately thermophilic heterotrophic bacterium isolated from microbial mats at a terrestrial hot spring.</title>
        <authorList>
            <person name="Iino T."/>
            <person name="Ohkuma M."/>
            <person name="Haruta S."/>
        </authorList>
    </citation>
    <scope>NUCLEOTIDE SEQUENCE [LARGE SCALE GENOMIC DNA]</scope>
    <source>
        <strain evidence="7 8">LA</strain>
    </source>
</reference>
<evidence type="ECO:0000256" key="4">
    <source>
        <dbReference type="ARBA" id="ARBA00023136"/>
    </source>
</evidence>
<dbReference type="Pfam" id="PF04932">
    <property type="entry name" value="Wzy_C"/>
    <property type="match status" value="1"/>
</dbReference>
<dbReference type="InterPro" id="IPR007016">
    <property type="entry name" value="O-antigen_ligase-rel_domated"/>
</dbReference>
<keyword evidence="2 5" id="KW-0812">Transmembrane</keyword>
<dbReference type="PANTHER" id="PTHR37422:SF17">
    <property type="entry name" value="O-ANTIGEN LIGASE"/>
    <property type="match status" value="1"/>
</dbReference>
<feature type="transmembrane region" description="Helical" evidence="5">
    <location>
        <begin position="79"/>
        <end position="100"/>
    </location>
</feature>
<evidence type="ECO:0000259" key="6">
    <source>
        <dbReference type="Pfam" id="PF04932"/>
    </source>
</evidence>
<sequence length="373" mass="43363">MIAGIGWLMMFPFHRHLIAFDKQASWVVAFLVVYYLLGIDFFSKSKRTSEILSVQISMLFWGIPFVLYYKEFEASFFRLLEKIFVASTAISAVIFLVYFLQIELQKIPLEYSKRSPFYFLPVHYLGMYYNTSLAFLFFGKTFKNKVFSFFLATILISSVVLLAARMQWVILSILLIAYTLDSIKNSLNKKKFFYLIISIIAISFSALFSSEVHRRIQETIDEFRSIKAKKNDKQTNHRVFIWKEAKSVCRNLPITGFKPGIADSLLMAKLEHVDAEFWDGEKVYYLRDGSYNYHNQFLQAIAERGIGIISLIGALAIVMFFSAHPASKYIVLIFVFSMFTESILQRQAGVFLFSFFMPYLALFSKKSKFNFSF</sequence>
<name>A0A401XL96_9FLAO</name>
<dbReference type="PANTHER" id="PTHR37422">
    <property type="entry name" value="TEICHURONIC ACID BIOSYNTHESIS PROTEIN TUAE"/>
    <property type="match status" value="1"/>
</dbReference>
<feature type="transmembrane region" description="Helical" evidence="5">
    <location>
        <begin position="343"/>
        <end position="363"/>
    </location>
</feature>
<dbReference type="InterPro" id="IPR051533">
    <property type="entry name" value="WaaL-like"/>
</dbReference>
<protein>
    <recommendedName>
        <fullName evidence="6">O-antigen ligase-related domain-containing protein</fullName>
    </recommendedName>
</protein>
<feature type="transmembrane region" description="Helical" evidence="5">
    <location>
        <begin position="192"/>
        <end position="209"/>
    </location>
</feature>
<organism evidence="7 8">
    <name type="scientific">Thermaurantimonas aggregans</name>
    <dbReference type="NCBI Taxonomy" id="2173829"/>
    <lineage>
        <taxon>Bacteria</taxon>
        <taxon>Pseudomonadati</taxon>
        <taxon>Bacteroidota</taxon>
        <taxon>Flavobacteriia</taxon>
        <taxon>Flavobacteriales</taxon>
        <taxon>Schleiferiaceae</taxon>
        <taxon>Thermaurantimonas</taxon>
    </lineage>
</organism>
<dbReference type="AlphaFoldDB" id="A0A401XL96"/>
<feature type="domain" description="O-antigen ligase-related" evidence="6">
    <location>
        <begin position="152"/>
        <end position="306"/>
    </location>
</feature>
<comment type="caution">
    <text evidence="7">The sequence shown here is derived from an EMBL/GenBank/DDBJ whole genome shotgun (WGS) entry which is preliminary data.</text>
</comment>
<dbReference type="Proteomes" id="UP000286715">
    <property type="component" value="Unassembled WGS sequence"/>
</dbReference>
<evidence type="ECO:0000313" key="8">
    <source>
        <dbReference type="Proteomes" id="UP000286715"/>
    </source>
</evidence>
<keyword evidence="4 5" id="KW-0472">Membrane</keyword>
<feature type="transmembrane region" description="Helical" evidence="5">
    <location>
        <begin position="120"/>
        <end position="138"/>
    </location>
</feature>
<feature type="transmembrane region" description="Helical" evidence="5">
    <location>
        <begin position="150"/>
        <end position="180"/>
    </location>
</feature>
<evidence type="ECO:0000256" key="3">
    <source>
        <dbReference type="ARBA" id="ARBA00022989"/>
    </source>
</evidence>
<dbReference type="EMBL" id="BHZE01000011">
    <property type="protein sequence ID" value="GCD77797.1"/>
    <property type="molecule type" value="Genomic_DNA"/>
</dbReference>
<accession>A0A401XL96</accession>
<feature type="transmembrane region" description="Helical" evidence="5">
    <location>
        <begin position="305"/>
        <end position="323"/>
    </location>
</feature>
<evidence type="ECO:0000313" key="7">
    <source>
        <dbReference type="EMBL" id="GCD77797.1"/>
    </source>
</evidence>
<evidence type="ECO:0000256" key="5">
    <source>
        <dbReference type="SAM" id="Phobius"/>
    </source>
</evidence>